<proteinExistence type="predicted"/>
<organism evidence="1 2">
    <name type="scientific">Mycolicibacterium vanbaalenii (strain DSM 7251 / JCM 13017 / BCRC 16820 / KCTC 9966 / NRRL B-24157 / PYR-1)</name>
    <name type="common">Mycobacterium vanbaalenii</name>
    <dbReference type="NCBI Taxonomy" id="350058"/>
    <lineage>
        <taxon>Bacteria</taxon>
        <taxon>Bacillati</taxon>
        <taxon>Actinomycetota</taxon>
        <taxon>Actinomycetes</taxon>
        <taxon>Mycobacteriales</taxon>
        <taxon>Mycobacteriaceae</taxon>
        <taxon>Mycolicibacterium</taxon>
    </lineage>
</organism>
<dbReference type="HOGENOM" id="CLU_560001_0_0_11"/>
<dbReference type="Proteomes" id="UP000009159">
    <property type="component" value="Chromosome"/>
</dbReference>
<name>A1THW4_MYCVP</name>
<dbReference type="RefSeq" id="WP_011783108.1">
    <property type="nucleotide sequence ID" value="NZ_JACKSD010000057.1"/>
</dbReference>
<dbReference type="KEGG" id="mva:Mvan_6009"/>
<gene>
    <name evidence="1" type="ordered locus">Mvan_6009</name>
</gene>
<keyword evidence="2" id="KW-1185">Reference proteome</keyword>
<dbReference type="AlphaFoldDB" id="A1THW4"/>
<evidence type="ECO:0000313" key="2">
    <source>
        <dbReference type="Proteomes" id="UP000009159"/>
    </source>
</evidence>
<dbReference type="EMBL" id="CP000511">
    <property type="protein sequence ID" value="ABM16764.1"/>
    <property type="molecule type" value="Genomic_DNA"/>
</dbReference>
<sequence>MTDGVTGSGDDTFVIAGAKVREGAADLVQWSSGRVAAVAPIEFTVGAGITVTVDVARPSDVLALKIADFGNPSLLASACVPADESAIDRIARSEPPSVATLTLRREWARKAVVAGVTRWLPRPIHEGALLLDDAASHQAVGEAVAAARLVALAKPVLEALTLDCEDGFLSAATAVELKSVAQAAAGAVSQLAWGGEVEAFAERIASATGLSQIDLDDALRRFIEHETAQLVGALAAGDGEAVGDAASAPVVQLKTQAIDPVATTARVLRWIDSDYDEVRVTDTRSSGNSMAEFAIELSDFIDPRCQEVGRVTAFVADGVTGTLLRTGRTRLSGRTLRAALTYQLPPSGSVVFGVYDAGLGVAALRTRIADRTRVAIDRLLLDAWSSHRAALVIQTRIADLDPGVASRAASRSVDLLNDAIGRAGEALAKLEFEGQQDPTGVAAKSAAVSGYLAELREQGTVPLPGSEPLLAELLPLTRE</sequence>
<protein>
    <submittedName>
        <fullName evidence="1">Uncharacterized protein</fullName>
    </submittedName>
</protein>
<dbReference type="STRING" id="350058.Mvan_6009"/>
<reference evidence="1" key="1">
    <citation type="submission" date="2006-12" db="EMBL/GenBank/DDBJ databases">
        <title>Complete sequence of Mycobacterium vanbaalenii PYR-1.</title>
        <authorList>
            <consortium name="US DOE Joint Genome Institute"/>
            <person name="Copeland A."/>
            <person name="Lucas S."/>
            <person name="Lapidus A."/>
            <person name="Barry K."/>
            <person name="Detter J.C."/>
            <person name="Glavina del Rio T."/>
            <person name="Hammon N."/>
            <person name="Israni S."/>
            <person name="Dalin E."/>
            <person name="Tice H."/>
            <person name="Pitluck S."/>
            <person name="Singan V."/>
            <person name="Schmutz J."/>
            <person name="Larimer F."/>
            <person name="Land M."/>
            <person name="Hauser L."/>
            <person name="Kyrpides N."/>
            <person name="Anderson I.J."/>
            <person name="Miller C."/>
            <person name="Richardson P."/>
        </authorList>
    </citation>
    <scope>NUCLEOTIDE SEQUENCE [LARGE SCALE GENOMIC DNA]</scope>
    <source>
        <strain evidence="1">PYR-1</strain>
    </source>
</reference>
<evidence type="ECO:0000313" key="1">
    <source>
        <dbReference type="EMBL" id="ABM16764.1"/>
    </source>
</evidence>
<accession>A1THW4</accession>